<name>A0A7W7QSR2_9ACTN</name>
<dbReference type="EMBL" id="JACHJP010000008">
    <property type="protein sequence ID" value="MBB4919115.1"/>
    <property type="molecule type" value="Genomic_DNA"/>
</dbReference>
<comment type="caution">
    <text evidence="1">The sequence shown here is derived from an EMBL/GenBank/DDBJ whole genome shotgun (WGS) entry which is preliminary data.</text>
</comment>
<evidence type="ECO:0000313" key="1">
    <source>
        <dbReference type="EMBL" id="MBB4919115.1"/>
    </source>
</evidence>
<evidence type="ECO:0000313" key="2">
    <source>
        <dbReference type="Proteomes" id="UP000552644"/>
    </source>
</evidence>
<dbReference type="SUPFAM" id="SSF52540">
    <property type="entry name" value="P-loop containing nucleoside triphosphate hydrolases"/>
    <property type="match status" value="1"/>
</dbReference>
<dbReference type="Gene3D" id="3.40.50.300">
    <property type="entry name" value="P-loop containing nucleotide triphosphate hydrolases"/>
    <property type="match status" value="1"/>
</dbReference>
<protein>
    <submittedName>
        <fullName evidence="1">Uncharacterized protein</fullName>
    </submittedName>
</protein>
<reference evidence="1 2" key="1">
    <citation type="submission" date="2020-08" db="EMBL/GenBank/DDBJ databases">
        <title>Genomic Encyclopedia of Type Strains, Phase III (KMG-III): the genomes of soil and plant-associated and newly described type strains.</title>
        <authorList>
            <person name="Whitman W."/>
        </authorList>
    </citation>
    <scope>NUCLEOTIDE SEQUENCE [LARGE SCALE GENOMIC DNA]</scope>
    <source>
        <strain evidence="1 2">CECT 8840</strain>
    </source>
</reference>
<accession>A0A7W7QSR2</accession>
<proteinExistence type="predicted"/>
<sequence>MGGVETVRGIAYQQAQAVLTALDVLDDLDLSGLRVEGADDVVDIEVFTTAGTVCHAKQVKVRAEQYTWGEAELLAVLRRWAKLPEAVHASFEFLTDGRLGPTGAKVQAALESAVQGERQVLAAMLGEDANSALCSALVNARVRIDPVGVGTLLLRAERQVMSMLPQARTAADAREQAERAVGALFRLLFDRAGDPDAEARVITREQVAATLGVPADQPASQRWPGGVRDRYLQVARNLPLDSISPPFIERQGPVRPSIRPLNDQERENSVDASMLLLSKGPMILAGRTGTGKSTTARTLCQEAAKSGKVVLLAHAETYIPGRLEALAADAVSDLLDEDLPFATGRQVLADRSVTLIIDGVSEVPASIRNALRDELRASVSAGRGARIMVLGRDVAALREVLPQSVSPATYVMSDFDTNRRFDLACRTLLGQPLIDNEKSPEAHQVRTIVAQVEYALGDAAGNPLLFTMGLALVAEGIPFTSRATLYDGFIERLAARSGTTGIIMAAAALGIIYSRLLDQERRYADPYEWARLVAAAAIELVVPDPSSAAAAIDDAARRSGLVNPIGFTQMLAPLHDSFADYLAGLAYARNLSSLPTRLQHGDEQRVLFAAEIGGVDADLAALVARDQPFLSVRLADFDHRSLSNDTPSEVETLLRYLVPADEVCTVALWRMIDGRVVAMRYDRKQSSWTDELSAKIALRTVPSVVIQDGGPLVVAVRLWRQCLLAKLQTSPSLRAGYIATIKDACFALAAHAEQTAAATARLIEVIAPPGHAYVLGARVGPVGLSAKVYPAAEGIGGMFWPVSYRQSDSVQVAAAQSEKNASGTLFGLQEGGRSNVEEMVKRGPESAAAERIREAIKDLTKPGWLSV</sequence>
<organism evidence="1 2">
    <name type="scientific">Streptosporangium saharense</name>
    <dbReference type="NCBI Taxonomy" id="1706840"/>
    <lineage>
        <taxon>Bacteria</taxon>
        <taxon>Bacillati</taxon>
        <taxon>Actinomycetota</taxon>
        <taxon>Actinomycetes</taxon>
        <taxon>Streptosporangiales</taxon>
        <taxon>Streptosporangiaceae</taxon>
        <taxon>Streptosporangium</taxon>
    </lineage>
</organism>
<dbReference type="AlphaFoldDB" id="A0A7W7QSR2"/>
<dbReference type="InterPro" id="IPR027417">
    <property type="entry name" value="P-loop_NTPase"/>
</dbReference>
<dbReference type="Proteomes" id="UP000552644">
    <property type="component" value="Unassembled WGS sequence"/>
</dbReference>
<dbReference type="RefSeq" id="WP_184720989.1">
    <property type="nucleotide sequence ID" value="NZ_JACHJP010000008.1"/>
</dbReference>
<keyword evidence="2" id="KW-1185">Reference proteome</keyword>
<gene>
    <name evidence="1" type="ORF">FHS44_006251</name>
</gene>